<evidence type="ECO:0000256" key="10">
    <source>
        <dbReference type="ARBA" id="ARBA00022786"/>
    </source>
</evidence>
<dbReference type="VEuPathDB" id="VectorBase:GPAI022254"/>
<keyword evidence="6" id="KW-0808">Transferase</keyword>
<dbReference type="UniPathway" id="UPA00143"/>
<dbReference type="EnsemblMetazoa" id="GPAI022254-RA">
    <property type="protein sequence ID" value="GPAI022254-PA"/>
    <property type="gene ID" value="GPAI022254"/>
</dbReference>
<accession>A0A1A9ZQX4</accession>
<dbReference type="Pfam" id="PF18346">
    <property type="entry name" value="SH3_15"/>
    <property type="match status" value="2"/>
</dbReference>
<dbReference type="GO" id="GO:0005737">
    <property type="term" value="C:cytoplasm"/>
    <property type="evidence" value="ECO:0007669"/>
    <property type="project" value="UniProtKB-SubCell"/>
</dbReference>
<feature type="repeat" description="ANK" evidence="14">
    <location>
        <begin position="610"/>
        <end position="642"/>
    </location>
</feature>
<evidence type="ECO:0000256" key="14">
    <source>
        <dbReference type="PROSITE-ProRule" id="PRU00023"/>
    </source>
</evidence>
<evidence type="ECO:0000256" key="13">
    <source>
        <dbReference type="ARBA" id="ARBA00023043"/>
    </source>
</evidence>
<dbReference type="SUPFAM" id="SSF48403">
    <property type="entry name" value="Ankyrin repeat"/>
    <property type="match status" value="1"/>
</dbReference>
<sequence length="1116" mass="124806">MQCMGVFAAFDESKHNYKAVTQEHKSKLWYCLQEAFFVEHFFSFLTSCTYAEPKAFYSKSQWIKGEIDIDDLFKQELLQSEMRPAIPAGIRVVRGPNWIWQNQDEGEGHVGTVCEIGRLGSTHSPENTVVVNWDSGHRTNYRVGYQNQYDLIIVDNAQVGVRHSNVVCDGCSKGGIAGIVFKCAQCPNYHLCSFCYGADFHDKDHAFIRYTTPTSLGVRVPPRNGSKRIQLKGIFVGAKVVRGPDWEWGQQDGGEGKTGRVIEIRGWDNESCRSVANVSWVSGSTNVYRLGHKGNIDLKYVVPTSAGYYYKDHMPVLGQLEEQQPVVPTIKPMFSVGDRVKVCLDVDALIKLQQGHGGWNPRMLEHLSKLGTVHRITEKGDIRVQYENCPNRWTFHPAALVKVVSFRVGDLVTIINDAAKVQQLQKGHGEWIELMRYALGKLCKVVKVYSDGDLRIEQLDDGFEWTLNPKCVKLERSPLATAAERSNSMMDLSHRRTDHVMTPLSGLSGTSMVDKLVREAAQGHLDFVKQHLNAHPDHVNAMSGGKTCIQVAAHQGHVDIVKFLISKGANVNVIDKEGDSVLHYAAFGNQPETMRVLLQNGADINYLNSSHCSALHICAHKKIPHCVRELLTFGADVNIQDSYGDTALHDAIGKENSEVVELLCAARNLDFTVRNNRGFNVLHHAALKGNAVAARYILLLARQLVNVKKDDGFAALHLAALNGHANVVEVLIKIGQAEINIHNNRRQTPFLLAVSQGHAAAIEKLVKLGCDITARDEDGDNAMHLCVIKKTNLLQATEPVKKDSPEIYAIYETLSYLTEDRLMYAILCYLSRLGCRIEQNNKGVVIFEWITDQSLKQLILGYQSTLSSNVLQPQTLTSSRENADSLIHGMQSLNLNESIDADTTNSFTNISDDTSSLNPIPKQNILLNLALRKQSPKQQKNGVLNNEMPTSTTNEELEGAVAIRQSERSLSELPNAAEKDIESEFDNSIGPRECIVCDEVLQLIKFEPCQHQISCEDCGKRMKKCLRCGVHIERRIDANGRIIPNVDTTSTASVDRLRYLENKIQEYEESHYCSICMERTRDVAFLCGHGACSRCAETLRTCHMCRKTILRKINLY</sequence>
<dbReference type="EC" id="2.3.2.27" evidence="4"/>
<evidence type="ECO:0000256" key="4">
    <source>
        <dbReference type="ARBA" id="ARBA00012483"/>
    </source>
</evidence>
<dbReference type="SUPFAM" id="SSF57850">
    <property type="entry name" value="RING/U-box"/>
    <property type="match status" value="1"/>
</dbReference>
<dbReference type="Pfam" id="PF00569">
    <property type="entry name" value="ZZ"/>
    <property type="match status" value="1"/>
</dbReference>
<dbReference type="GO" id="GO:0016567">
    <property type="term" value="P:protein ubiquitination"/>
    <property type="evidence" value="ECO:0007669"/>
    <property type="project" value="UniProtKB-UniPathway"/>
</dbReference>
<evidence type="ECO:0000256" key="15">
    <source>
        <dbReference type="PROSITE-ProRule" id="PRU00228"/>
    </source>
</evidence>
<dbReference type="InterPro" id="IPR000433">
    <property type="entry name" value="Znf_ZZ"/>
</dbReference>
<dbReference type="PROSITE" id="PS50135">
    <property type="entry name" value="ZF_ZZ_2"/>
    <property type="match status" value="1"/>
</dbReference>
<keyword evidence="8" id="KW-0677">Repeat</keyword>
<dbReference type="InterPro" id="IPR013083">
    <property type="entry name" value="Znf_RING/FYVE/PHD"/>
</dbReference>
<evidence type="ECO:0000256" key="7">
    <source>
        <dbReference type="ARBA" id="ARBA00022723"/>
    </source>
</evidence>
<name>A0A1A9ZQX4_GLOPL</name>
<reference evidence="19" key="2">
    <citation type="submission" date="2020-05" db="UniProtKB">
        <authorList>
            <consortium name="EnsemblMetazoa"/>
        </authorList>
    </citation>
    <scope>IDENTIFICATION</scope>
    <source>
        <strain evidence="19">IAEA</strain>
    </source>
</reference>
<organism evidence="19 20">
    <name type="scientific">Glossina pallidipes</name>
    <name type="common">Tsetse fly</name>
    <dbReference type="NCBI Taxonomy" id="7398"/>
    <lineage>
        <taxon>Eukaryota</taxon>
        <taxon>Metazoa</taxon>
        <taxon>Ecdysozoa</taxon>
        <taxon>Arthropoda</taxon>
        <taxon>Hexapoda</taxon>
        <taxon>Insecta</taxon>
        <taxon>Pterygota</taxon>
        <taxon>Neoptera</taxon>
        <taxon>Endopterygota</taxon>
        <taxon>Diptera</taxon>
        <taxon>Brachycera</taxon>
        <taxon>Muscomorpha</taxon>
        <taxon>Hippoboscoidea</taxon>
        <taxon>Glossinidae</taxon>
        <taxon>Glossina</taxon>
    </lineage>
</organism>
<dbReference type="AlphaFoldDB" id="A0A1A9ZQX4"/>
<dbReference type="Pfam" id="PF12796">
    <property type="entry name" value="Ank_2"/>
    <property type="match status" value="2"/>
</dbReference>
<dbReference type="GO" id="GO:0008270">
    <property type="term" value="F:zinc ion binding"/>
    <property type="evidence" value="ECO:0007669"/>
    <property type="project" value="UniProtKB-KW"/>
</dbReference>
<keyword evidence="7" id="KW-0479">Metal-binding</keyword>
<evidence type="ECO:0000256" key="12">
    <source>
        <dbReference type="ARBA" id="ARBA00022976"/>
    </source>
</evidence>
<evidence type="ECO:0000256" key="9">
    <source>
        <dbReference type="ARBA" id="ARBA00022771"/>
    </source>
</evidence>
<evidence type="ECO:0000259" key="16">
    <source>
        <dbReference type="PROSITE" id="PS50089"/>
    </source>
</evidence>
<evidence type="ECO:0000256" key="8">
    <source>
        <dbReference type="ARBA" id="ARBA00022737"/>
    </source>
</evidence>
<dbReference type="Gene3D" id="3.30.60.90">
    <property type="match status" value="1"/>
</dbReference>
<dbReference type="STRING" id="7398.A0A1A9ZQX4"/>
<keyword evidence="10" id="KW-0833">Ubl conjugation pathway</keyword>
<dbReference type="Pfam" id="PF13920">
    <property type="entry name" value="zf-C3HC4_3"/>
    <property type="match status" value="2"/>
</dbReference>
<dbReference type="FunFam" id="1.25.40.20:FF:000445">
    <property type="entry name" value="E3 ubiquitin-protein ligase mind-bomb"/>
    <property type="match status" value="1"/>
</dbReference>
<evidence type="ECO:0000313" key="20">
    <source>
        <dbReference type="Proteomes" id="UP000092445"/>
    </source>
</evidence>
<feature type="repeat" description="ANK" evidence="14">
    <location>
        <begin position="544"/>
        <end position="576"/>
    </location>
</feature>
<dbReference type="FunFam" id="2.30.30.40:FF:000044">
    <property type="entry name" value="E3 ubiquitin-protein ligase MIB2, putative"/>
    <property type="match status" value="1"/>
</dbReference>
<dbReference type="GO" id="GO:0061630">
    <property type="term" value="F:ubiquitin protein ligase activity"/>
    <property type="evidence" value="ECO:0007669"/>
    <property type="project" value="UniProtKB-EC"/>
</dbReference>
<dbReference type="Gene3D" id="2.30.30.40">
    <property type="entry name" value="SH3 Domains"/>
    <property type="match status" value="2"/>
</dbReference>
<feature type="domain" description="MIB/HERC2" evidence="18">
    <location>
        <begin position="78"/>
        <end position="157"/>
    </location>
</feature>
<dbReference type="Pfam" id="PF06701">
    <property type="entry name" value="MIB_HERC2"/>
    <property type="match status" value="2"/>
</dbReference>
<dbReference type="Pfam" id="PF13857">
    <property type="entry name" value="Ank_5"/>
    <property type="match status" value="1"/>
</dbReference>
<comment type="catalytic activity">
    <reaction evidence="1">
        <text>S-ubiquitinyl-[E2 ubiquitin-conjugating enzyme]-L-cysteine + [acceptor protein]-L-lysine = [E2 ubiquitin-conjugating enzyme]-L-cysteine + N(6)-ubiquitinyl-[acceptor protein]-L-lysine.</text>
        <dbReference type="EC" id="2.3.2.27"/>
    </reaction>
</comment>
<keyword evidence="5" id="KW-0963">Cytoplasm</keyword>
<dbReference type="GO" id="GO:0007219">
    <property type="term" value="P:Notch signaling pathway"/>
    <property type="evidence" value="ECO:0007669"/>
    <property type="project" value="UniProtKB-KW"/>
</dbReference>
<dbReference type="CDD" id="cd16520">
    <property type="entry name" value="RING-HC_MIBs-like"/>
    <property type="match status" value="1"/>
</dbReference>
<dbReference type="FunFam" id="2.30.30.40:FF:000078">
    <property type="entry name" value="Putative e3 ubiquitin-protein ligase mib2"/>
    <property type="match status" value="1"/>
</dbReference>
<keyword evidence="9 15" id="KW-0863">Zinc-finger</keyword>
<keyword evidence="12" id="KW-0914">Notch signaling pathway</keyword>
<keyword evidence="13 14" id="KW-0040">ANK repeat</keyword>
<dbReference type="FunFam" id="3.30.60.90:FF:000004">
    <property type="entry name" value="Putative E3 ubiquitin-protein ligase MIB2"/>
    <property type="match status" value="1"/>
</dbReference>
<feature type="repeat" description="ANK" evidence="14">
    <location>
        <begin position="577"/>
        <end position="609"/>
    </location>
</feature>
<dbReference type="SUPFAM" id="SSF159034">
    <property type="entry name" value="Mib/herc2 domain-like"/>
    <property type="match status" value="2"/>
</dbReference>
<dbReference type="SMART" id="SM00248">
    <property type="entry name" value="ANK"/>
    <property type="match status" value="7"/>
</dbReference>
<dbReference type="InterPro" id="IPR010606">
    <property type="entry name" value="Mib_Herc2"/>
</dbReference>
<dbReference type="Gene3D" id="3.30.40.10">
    <property type="entry name" value="Zinc/RING finger domain, C3HC4 (zinc finger)"/>
    <property type="match status" value="2"/>
</dbReference>
<dbReference type="InterPro" id="IPR036770">
    <property type="entry name" value="Ankyrin_rpt-contain_sf"/>
</dbReference>
<dbReference type="SMART" id="SM00291">
    <property type="entry name" value="ZnF_ZZ"/>
    <property type="match status" value="1"/>
</dbReference>
<dbReference type="PROSITE" id="PS50088">
    <property type="entry name" value="ANK_REPEAT"/>
    <property type="match status" value="5"/>
</dbReference>
<evidence type="ECO:0000256" key="11">
    <source>
        <dbReference type="ARBA" id="ARBA00022833"/>
    </source>
</evidence>
<feature type="domain" description="ZZ-type" evidence="17">
    <location>
        <begin position="163"/>
        <end position="215"/>
    </location>
</feature>
<reference evidence="20" key="1">
    <citation type="submission" date="2014-03" db="EMBL/GenBank/DDBJ databases">
        <authorList>
            <person name="Aksoy S."/>
            <person name="Warren W."/>
            <person name="Wilson R.K."/>
        </authorList>
    </citation>
    <scope>NUCLEOTIDE SEQUENCE [LARGE SCALE GENOMIC DNA]</scope>
    <source>
        <strain evidence="20">IAEA</strain>
    </source>
</reference>
<dbReference type="FunFam" id="3.30.40.10:FF:000393">
    <property type="entry name" value="CLUMA_CG014158, isoform A"/>
    <property type="match status" value="1"/>
</dbReference>
<evidence type="ECO:0000256" key="6">
    <source>
        <dbReference type="ARBA" id="ARBA00022679"/>
    </source>
</evidence>
<feature type="repeat" description="ANK" evidence="14">
    <location>
        <begin position="711"/>
        <end position="735"/>
    </location>
</feature>
<dbReference type="PROSITE" id="PS51416">
    <property type="entry name" value="MIB_HERC2"/>
    <property type="match status" value="2"/>
</dbReference>
<dbReference type="InterPro" id="IPR037252">
    <property type="entry name" value="Mib_Herc2_sf"/>
</dbReference>
<evidence type="ECO:0000256" key="1">
    <source>
        <dbReference type="ARBA" id="ARBA00000900"/>
    </source>
</evidence>
<comment type="subcellular location">
    <subcellularLocation>
        <location evidence="2">Cytoplasm</location>
    </subcellularLocation>
</comment>
<evidence type="ECO:0000259" key="18">
    <source>
        <dbReference type="PROSITE" id="PS51416"/>
    </source>
</evidence>
<evidence type="ECO:0000256" key="3">
    <source>
        <dbReference type="ARBA" id="ARBA00004906"/>
    </source>
</evidence>
<dbReference type="InterPro" id="IPR002110">
    <property type="entry name" value="Ankyrin_rpt"/>
</dbReference>
<dbReference type="SMART" id="SM00184">
    <property type="entry name" value="RING"/>
    <property type="match status" value="2"/>
</dbReference>
<evidence type="ECO:0000256" key="2">
    <source>
        <dbReference type="ARBA" id="ARBA00004496"/>
    </source>
</evidence>
<dbReference type="InterPro" id="IPR001841">
    <property type="entry name" value="Znf_RING"/>
</dbReference>
<keyword evidence="11" id="KW-0862">Zinc</keyword>
<feature type="domain" description="RING-type" evidence="16">
    <location>
        <begin position="1073"/>
        <end position="1106"/>
    </location>
</feature>
<feature type="repeat" description="ANK" evidence="14">
    <location>
        <begin position="745"/>
        <end position="777"/>
    </location>
</feature>
<proteinExistence type="predicted"/>
<dbReference type="Gene3D" id="1.25.40.20">
    <property type="entry name" value="Ankyrin repeat-containing domain"/>
    <property type="match status" value="3"/>
</dbReference>
<dbReference type="InterPro" id="IPR040847">
    <property type="entry name" value="SH3_15"/>
</dbReference>
<dbReference type="Proteomes" id="UP000092445">
    <property type="component" value="Unassembled WGS sequence"/>
</dbReference>
<evidence type="ECO:0000313" key="19">
    <source>
        <dbReference type="EnsemblMetazoa" id="GPAI022254-PA"/>
    </source>
</evidence>
<dbReference type="PROSITE" id="PS50297">
    <property type="entry name" value="ANK_REP_REGION"/>
    <property type="match status" value="4"/>
</dbReference>
<feature type="domain" description="MIB/HERC2" evidence="18">
    <location>
        <begin position="226"/>
        <end position="304"/>
    </location>
</feature>
<evidence type="ECO:0000259" key="17">
    <source>
        <dbReference type="PROSITE" id="PS50135"/>
    </source>
</evidence>
<keyword evidence="20" id="KW-1185">Reference proteome</keyword>
<dbReference type="PROSITE" id="PS01357">
    <property type="entry name" value="ZF_ZZ_1"/>
    <property type="match status" value="1"/>
</dbReference>
<dbReference type="PANTHER" id="PTHR24202">
    <property type="entry name" value="E3 UBIQUITIN-PROTEIN LIGASE MIB2"/>
    <property type="match status" value="1"/>
</dbReference>
<dbReference type="InterPro" id="IPR043145">
    <property type="entry name" value="Znf_ZZ_sf"/>
</dbReference>
<dbReference type="CDD" id="cd16726">
    <property type="entry name" value="RING-HC_MIB2_rpt1"/>
    <property type="match status" value="1"/>
</dbReference>
<protein>
    <recommendedName>
        <fullName evidence="4">RING-type E3 ubiquitin transferase</fullName>
        <ecNumber evidence="4">2.3.2.27</ecNumber>
    </recommendedName>
</protein>
<dbReference type="PANTHER" id="PTHR24202:SF4">
    <property type="entry name" value="E3 UBIQUITIN-PROTEIN LIGASE MIB2-RELATED"/>
    <property type="match status" value="1"/>
</dbReference>
<evidence type="ECO:0000256" key="5">
    <source>
        <dbReference type="ARBA" id="ARBA00022490"/>
    </source>
</evidence>
<comment type="pathway">
    <text evidence="3">Protein modification; protein ubiquitination.</text>
</comment>
<dbReference type="PROSITE" id="PS50089">
    <property type="entry name" value="ZF_RING_2"/>
    <property type="match status" value="1"/>
</dbReference>